<evidence type="ECO:0000313" key="3">
    <source>
        <dbReference type="Proteomes" id="UP001178507"/>
    </source>
</evidence>
<feature type="non-terminal residue" evidence="2">
    <location>
        <position position="1"/>
    </location>
</feature>
<protein>
    <submittedName>
        <fullName evidence="2">Uncharacterized protein</fullName>
    </submittedName>
</protein>
<evidence type="ECO:0000313" key="2">
    <source>
        <dbReference type="EMBL" id="CAJ1390262.1"/>
    </source>
</evidence>
<reference evidence="2" key="1">
    <citation type="submission" date="2023-08" db="EMBL/GenBank/DDBJ databases">
        <authorList>
            <person name="Chen Y."/>
            <person name="Shah S."/>
            <person name="Dougan E. K."/>
            <person name="Thang M."/>
            <person name="Chan C."/>
        </authorList>
    </citation>
    <scope>NUCLEOTIDE SEQUENCE</scope>
</reference>
<name>A0AA36N5I6_9DINO</name>
<proteinExistence type="predicted"/>
<evidence type="ECO:0000256" key="1">
    <source>
        <dbReference type="SAM" id="MobiDB-lite"/>
    </source>
</evidence>
<gene>
    <name evidence="2" type="ORF">EVOR1521_LOCUS15739</name>
</gene>
<keyword evidence="3" id="KW-1185">Reference proteome</keyword>
<feature type="region of interest" description="Disordered" evidence="1">
    <location>
        <begin position="71"/>
        <end position="154"/>
    </location>
</feature>
<accession>A0AA36N5I6</accession>
<dbReference type="Proteomes" id="UP001178507">
    <property type="component" value="Unassembled WGS sequence"/>
</dbReference>
<feature type="non-terminal residue" evidence="2">
    <location>
        <position position="374"/>
    </location>
</feature>
<dbReference type="EMBL" id="CAUJNA010002045">
    <property type="protein sequence ID" value="CAJ1390262.1"/>
    <property type="molecule type" value="Genomic_DNA"/>
</dbReference>
<dbReference type="CDD" id="cd22744">
    <property type="entry name" value="OTU"/>
    <property type="match status" value="1"/>
</dbReference>
<organism evidence="2 3">
    <name type="scientific">Effrenium voratum</name>
    <dbReference type="NCBI Taxonomy" id="2562239"/>
    <lineage>
        <taxon>Eukaryota</taxon>
        <taxon>Sar</taxon>
        <taxon>Alveolata</taxon>
        <taxon>Dinophyceae</taxon>
        <taxon>Suessiales</taxon>
        <taxon>Symbiodiniaceae</taxon>
        <taxon>Effrenium</taxon>
    </lineage>
</organism>
<sequence length="374" mass="41825">MRCDGSWGGSPELKAFVDQHQAFKIVVENFSPVTGLYLGSTTFVPENGHDRDLRVARLAYVGRNHFNLVLELGDPEPHPPPGIARPDDAPAQKAAKKKAAKKGKTDDKPHAPPVIAQPKDAQKAAKKKAAKKEEAESDKPPKNDAKTSRASVVRPRLIHKDDIAPDMDPQISAAPESGRKRAREAWKASGVHLSADKAWFMEGCPDEEGVRQRRARMTDAGANIAWDRVMLLVQFTDVNMGAWEEWGTLPALICQGYPSPGMLGTVVHYLALRHVTAFLDYYTWTDRVTKNREGPYTTGWIVTLQRSISALKSFINPDYLPEWSRKFKQAVANAKAELQRRSALFRRRDDLWEDDADVPEGGRMVRRPQITFAD</sequence>
<comment type="caution">
    <text evidence="2">The sequence shown here is derived from an EMBL/GenBank/DDBJ whole genome shotgun (WGS) entry which is preliminary data.</text>
</comment>
<dbReference type="Gene3D" id="3.90.70.80">
    <property type="match status" value="1"/>
</dbReference>
<dbReference type="AlphaFoldDB" id="A0AA36N5I6"/>
<feature type="compositionally biased region" description="Basic and acidic residues" evidence="1">
    <location>
        <begin position="131"/>
        <end position="147"/>
    </location>
</feature>